<dbReference type="AlphaFoldDB" id="A0A238FGD5"/>
<feature type="transmembrane region" description="Helical" evidence="6">
    <location>
        <begin position="16"/>
        <end position="36"/>
    </location>
</feature>
<organism evidence="7 8">
    <name type="scientific">Microbotryum intermedium</name>
    <dbReference type="NCBI Taxonomy" id="269621"/>
    <lineage>
        <taxon>Eukaryota</taxon>
        <taxon>Fungi</taxon>
        <taxon>Dikarya</taxon>
        <taxon>Basidiomycota</taxon>
        <taxon>Pucciniomycotina</taxon>
        <taxon>Microbotryomycetes</taxon>
        <taxon>Microbotryales</taxon>
        <taxon>Microbotryaceae</taxon>
        <taxon>Microbotryum</taxon>
    </lineage>
</organism>
<keyword evidence="8" id="KW-1185">Reference proteome</keyword>
<keyword evidence="4 6" id="KW-0472">Membrane</keyword>
<proteinExistence type="predicted"/>
<feature type="transmembrane region" description="Helical" evidence="6">
    <location>
        <begin position="261"/>
        <end position="282"/>
    </location>
</feature>
<feature type="transmembrane region" description="Helical" evidence="6">
    <location>
        <begin position="43"/>
        <end position="61"/>
    </location>
</feature>
<dbReference type="GO" id="GO:0016020">
    <property type="term" value="C:membrane"/>
    <property type="evidence" value="ECO:0007669"/>
    <property type="project" value="UniProtKB-SubCell"/>
</dbReference>
<evidence type="ECO:0000313" key="7">
    <source>
        <dbReference type="EMBL" id="SCV72297.1"/>
    </source>
</evidence>
<dbReference type="STRING" id="269621.A0A238FGD5"/>
<gene>
    <name evidence="7" type="ORF">BQ2448_4991</name>
</gene>
<protein>
    <submittedName>
        <fullName evidence="7">BQ2448_4991 protein</fullName>
    </submittedName>
</protein>
<feature type="transmembrane region" description="Helical" evidence="6">
    <location>
        <begin position="122"/>
        <end position="143"/>
    </location>
</feature>
<dbReference type="Proteomes" id="UP000198372">
    <property type="component" value="Unassembled WGS sequence"/>
</dbReference>
<feature type="transmembrane region" description="Helical" evidence="6">
    <location>
        <begin position="222"/>
        <end position="241"/>
    </location>
</feature>
<feature type="transmembrane region" description="Helical" evidence="6">
    <location>
        <begin position="155"/>
        <end position="178"/>
    </location>
</feature>
<reference evidence="8" key="1">
    <citation type="submission" date="2016-09" db="EMBL/GenBank/DDBJ databases">
        <authorList>
            <person name="Jeantristanb JTB J.-T."/>
            <person name="Ricardo R."/>
        </authorList>
    </citation>
    <scope>NUCLEOTIDE SEQUENCE [LARGE SCALE GENOMIC DNA]</scope>
</reference>
<feature type="region of interest" description="Disordered" evidence="5">
    <location>
        <begin position="296"/>
        <end position="323"/>
    </location>
</feature>
<evidence type="ECO:0000256" key="6">
    <source>
        <dbReference type="SAM" id="Phobius"/>
    </source>
</evidence>
<evidence type="ECO:0000256" key="2">
    <source>
        <dbReference type="ARBA" id="ARBA00022692"/>
    </source>
</evidence>
<comment type="subcellular location">
    <subcellularLocation>
        <location evidence="1">Membrane</location>
        <topology evidence="1">Multi-pass membrane protein</topology>
    </subcellularLocation>
</comment>
<dbReference type="EMBL" id="FMSP01000008">
    <property type="protein sequence ID" value="SCV72297.1"/>
    <property type="molecule type" value="Genomic_DNA"/>
</dbReference>
<dbReference type="Pfam" id="PF04479">
    <property type="entry name" value="RTA1"/>
    <property type="match status" value="1"/>
</dbReference>
<dbReference type="PANTHER" id="PTHR31465">
    <property type="entry name" value="PROTEIN RTA1-RELATED"/>
    <property type="match status" value="1"/>
</dbReference>
<keyword evidence="2 6" id="KW-0812">Transmembrane</keyword>
<keyword evidence="3 6" id="KW-1133">Transmembrane helix</keyword>
<sequence length="323" mass="36437">MAGGDDWVYYAYNPSYALAIATSAVFGVVFLAHLFLMIRHKAWYMWPFTVGVAGECVGYALRRMSAQHPRGRSQGLIWYITQELFIILAPACMAASHYMCFGRLISYVGEKYSPVRARRVTAIFVFFDVTSFCIQGAGGSLYSSSNRNIFPTAKAILTVGFLIQIISFGIFAIFAILYQVRARRAGEVEGKWTVCLYTLYLGESFIDILLNVKCHNSHTARLFPHIAGTVLILIRGIYRTISFATGTGNGNGYLLSREAWYYGLETIPILLCALLFLASYPARYIPSDRSLRLHPEEITETTTDEEKSAGEDPRRRRWYGLKR</sequence>
<evidence type="ECO:0000256" key="4">
    <source>
        <dbReference type="ARBA" id="ARBA00023136"/>
    </source>
</evidence>
<accession>A0A238FGD5</accession>
<feature type="transmembrane region" description="Helical" evidence="6">
    <location>
        <begin position="76"/>
        <end position="101"/>
    </location>
</feature>
<evidence type="ECO:0000256" key="1">
    <source>
        <dbReference type="ARBA" id="ARBA00004141"/>
    </source>
</evidence>
<dbReference type="InterPro" id="IPR007568">
    <property type="entry name" value="RTA1"/>
</dbReference>
<dbReference type="OrthoDB" id="3358017at2759"/>
<evidence type="ECO:0000313" key="8">
    <source>
        <dbReference type="Proteomes" id="UP000198372"/>
    </source>
</evidence>
<evidence type="ECO:0000256" key="3">
    <source>
        <dbReference type="ARBA" id="ARBA00022989"/>
    </source>
</evidence>
<evidence type="ECO:0000256" key="5">
    <source>
        <dbReference type="SAM" id="MobiDB-lite"/>
    </source>
</evidence>
<name>A0A238FGD5_9BASI</name>
<dbReference type="PANTHER" id="PTHR31465:SF1">
    <property type="entry name" value="PROTEIN RTA1-RELATED"/>
    <property type="match status" value="1"/>
</dbReference>
<feature type="compositionally biased region" description="Basic and acidic residues" evidence="5">
    <location>
        <begin position="304"/>
        <end position="314"/>
    </location>
</feature>